<accession>A0A9Q3J0J1</accession>
<sequence length="126" mass="14645">MLLQSLRRWKRDRLLRGGASVKDQRLDSIQTSYAHQLHSISHPIKLIKFKHWIKMIDQYSSFKPHPQTFLPFKCPFKSNITIPIQSSSKYSQITQTFPPQINENSFSSTNAHLNDQDVANQLLAHT</sequence>
<evidence type="ECO:0000313" key="2">
    <source>
        <dbReference type="Proteomes" id="UP000765509"/>
    </source>
</evidence>
<dbReference type="EMBL" id="AVOT02059728">
    <property type="protein sequence ID" value="MBW0553346.1"/>
    <property type="molecule type" value="Genomic_DNA"/>
</dbReference>
<name>A0A9Q3J0J1_9BASI</name>
<comment type="caution">
    <text evidence="1">The sequence shown here is derived from an EMBL/GenBank/DDBJ whole genome shotgun (WGS) entry which is preliminary data.</text>
</comment>
<protein>
    <submittedName>
        <fullName evidence="1">Uncharacterized protein</fullName>
    </submittedName>
</protein>
<gene>
    <name evidence="1" type="ORF">O181_093061</name>
</gene>
<dbReference type="Proteomes" id="UP000765509">
    <property type="component" value="Unassembled WGS sequence"/>
</dbReference>
<reference evidence="1" key="1">
    <citation type="submission" date="2021-03" db="EMBL/GenBank/DDBJ databases">
        <title>Draft genome sequence of rust myrtle Austropuccinia psidii MF-1, a brazilian biotype.</title>
        <authorList>
            <person name="Quecine M.C."/>
            <person name="Pachon D.M.R."/>
            <person name="Bonatelli M.L."/>
            <person name="Correr F.H."/>
            <person name="Franceschini L.M."/>
            <person name="Leite T.F."/>
            <person name="Margarido G.R.A."/>
            <person name="Almeida C.A."/>
            <person name="Ferrarezi J.A."/>
            <person name="Labate C.A."/>
        </authorList>
    </citation>
    <scope>NUCLEOTIDE SEQUENCE</scope>
    <source>
        <strain evidence="1">MF-1</strain>
    </source>
</reference>
<dbReference type="AlphaFoldDB" id="A0A9Q3J0J1"/>
<proteinExistence type="predicted"/>
<evidence type="ECO:0000313" key="1">
    <source>
        <dbReference type="EMBL" id="MBW0553346.1"/>
    </source>
</evidence>
<keyword evidence="2" id="KW-1185">Reference proteome</keyword>
<organism evidence="1 2">
    <name type="scientific">Austropuccinia psidii MF-1</name>
    <dbReference type="NCBI Taxonomy" id="1389203"/>
    <lineage>
        <taxon>Eukaryota</taxon>
        <taxon>Fungi</taxon>
        <taxon>Dikarya</taxon>
        <taxon>Basidiomycota</taxon>
        <taxon>Pucciniomycotina</taxon>
        <taxon>Pucciniomycetes</taxon>
        <taxon>Pucciniales</taxon>
        <taxon>Sphaerophragmiaceae</taxon>
        <taxon>Austropuccinia</taxon>
    </lineage>
</organism>